<dbReference type="STRING" id="1903181.BTN85_2028"/>
<dbReference type="InterPro" id="IPR050484">
    <property type="entry name" value="Transf_Hexapept/Carb_Anhydrase"/>
</dbReference>
<dbReference type="EMBL" id="MSDW01000002">
    <property type="protein sequence ID" value="OKY77378.1"/>
    <property type="molecule type" value="Genomic_DNA"/>
</dbReference>
<dbReference type="Gene3D" id="2.160.10.10">
    <property type="entry name" value="Hexapeptide repeat proteins"/>
    <property type="match status" value="1"/>
</dbReference>
<organism evidence="2 3">
    <name type="scientific">Methanohalarchaeum thermophilum</name>
    <dbReference type="NCBI Taxonomy" id="1903181"/>
    <lineage>
        <taxon>Archaea</taxon>
        <taxon>Methanobacteriati</taxon>
        <taxon>Methanobacteriota</taxon>
        <taxon>Methanonatronarchaeia</taxon>
        <taxon>Methanonatronarchaeales</taxon>
        <taxon>Methanonatronarchaeaceae</taxon>
        <taxon>Candidatus Methanohalarchaeum</taxon>
    </lineage>
</organism>
<evidence type="ECO:0000313" key="2">
    <source>
        <dbReference type="EMBL" id="OKY77378.1"/>
    </source>
</evidence>
<evidence type="ECO:0000313" key="3">
    <source>
        <dbReference type="Proteomes" id="UP000185744"/>
    </source>
</evidence>
<evidence type="ECO:0000256" key="1">
    <source>
        <dbReference type="SAM" id="Coils"/>
    </source>
</evidence>
<proteinExistence type="predicted"/>
<dbReference type="Proteomes" id="UP000185744">
    <property type="component" value="Unassembled WGS sequence"/>
</dbReference>
<dbReference type="SUPFAM" id="SSF51161">
    <property type="entry name" value="Trimeric LpxA-like enzymes"/>
    <property type="match status" value="1"/>
</dbReference>
<dbReference type="PANTHER" id="PTHR13061:SF29">
    <property type="entry name" value="GAMMA CARBONIC ANHYDRASE-LIKE 1, MITOCHONDRIAL-RELATED"/>
    <property type="match status" value="1"/>
</dbReference>
<name>A0A1Q6DSQ9_METT1</name>
<reference evidence="2" key="1">
    <citation type="submission" date="2016-12" db="EMBL/GenBank/DDBJ databases">
        <title>Discovery of methanogenic haloarchaea.</title>
        <authorList>
            <person name="Sorokin D.Y."/>
            <person name="Makarova K.S."/>
            <person name="Abbas B."/>
            <person name="Ferrer M."/>
            <person name="Golyshin P.N."/>
        </authorList>
    </citation>
    <scope>NUCLEOTIDE SEQUENCE [LARGE SCALE GENOMIC DNA]</scope>
    <source>
        <strain evidence="2">HMET1</strain>
    </source>
</reference>
<dbReference type="FunCoup" id="A0A1Q6DSQ9">
    <property type="interactions" value="105"/>
</dbReference>
<keyword evidence="1" id="KW-0175">Coiled coil</keyword>
<protein>
    <submittedName>
        <fullName evidence="2">Isoleucine patch superfamily protein</fullName>
    </submittedName>
</protein>
<feature type="coiled-coil region" evidence="1">
    <location>
        <begin position="129"/>
        <end position="156"/>
    </location>
</feature>
<dbReference type="InterPro" id="IPR011004">
    <property type="entry name" value="Trimer_LpxA-like_sf"/>
</dbReference>
<comment type="caution">
    <text evidence="2">The sequence shown here is derived from an EMBL/GenBank/DDBJ whole genome shotgun (WGS) entry which is preliminary data.</text>
</comment>
<dbReference type="InterPro" id="IPR047324">
    <property type="entry name" value="LbH_gamma_CA-like"/>
</dbReference>
<accession>A0A1Q6DSQ9</accession>
<dbReference type="PANTHER" id="PTHR13061">
    <property type="entry name" value="DYNACTIN SUBUNIT P25"/>
    <property type="match status" value="1"/>
</dbReference>
<dbReference type="AlphaFoldDB" id="A0A1Q6DSQ9"/>
<sequence>MNEPFFGANSAEVVGEVDFGVKTSVWHNATIRSESFIGIGKKSNVQDNCVLHSKGSEKTVVGEEVTVGYSAVVHGSERKDNCLIGINSSVLTDSRVGENTIVAANALVPENEELPPDSVVMGVPGKVVRKTKEEEIDLIKERAQEYYELAKKYKNNQKKQHK</sequence>
<gene>
    <name evidence="2" type="ORF">BTN85_2028</name>
</gene>
<keyword evidence="3" id="KW-1185">Reference proteome</keyword>
<dbReference type="InParanoid" id="A0A1Q6DSQ9"/>
<dbReference type="CDD" id="cd04645">
    <property type="entry name" value="LbH_gamma_CA_like"/>
    <property type="match status" value="1"/>
</dbReference>